<name>A0A1X9I9R5_9CAUD</name>
<sequence>MSDNVQFYEQDIKNLIRTKKHMFKDDNITSDIKDIKIFNEKVICQGKCRTDCLVLDRNGTVMGIEIKTERDSTQRLNKQLQYYSLVCEYVYVMCHDKHVPKVEQIIKRYGHKHVGIMSYINFKGKPMVGKYKQATPSPHRSPYHTLNILWKANLLVMLKQIRDPHTYRTGYSYNADGRYSGGEGNFSQTTQSKRMKKYSIINQIIKYLGVENTYKLFTRVVIYGYNNRWEVIEEDFFNTVKNGVKNINEK</sequence>
<dbReference type="NCBIfam" id="NF033832">
    <property type="entry name" value="sce7726_fam"/>
    <property type="match status" value="1"/>
</dbReference>
<dbReference type="Gene3D" id="3.40.1350.10">
    <property type="match status" value="1"/>
</dbReference>
<dbReference type="Proteomes" id="UP000224459">
    <property type="component" value="Segment"/>
</dbReference>
<accession>A0A1X9I9R5</accession>
<dbReference type="GO" id="GO:0003676">
    <property type="term" value="F:nucleic acid binding"/>
    <property type="evidence" value="ECO:0007669"/>
    <property type="project" value="InterPro"/>
</dbReference>
<gene>
    <name evidence="1" type="ORF">vB_SscM-1_160</name>
</gene>
<keyword evidence="2" id="KW-1185">Reference proteome</keyword>
<evidence type="ECO:0000313" key="2">
    <source>
        <dbReference type="Proteomes" id="UP000224459"/>
    </source>
</evidence>
<dbReference type="InterPro" id="IPR011856">
    <property type="entry name" value="tRNA_endonuc-like_dom_sf"/>
</dbReference>
<dbReference type="InterPro" id="IPR047729">
    <property type="entry name" value="Sce7726-like"/>
</dbReference>
<proteinExistence type="predicted"/>
<evidence type="ECO:0000313" key="1">
    <source>
        <dbReference type="EMBL" id="ANT44824.1"/>
    </source>
</evidence>
<dbReference type="EMBL" id="KX171212">
    <property type="protein sequence ID" value="ANT44824.1"/>
    <property type="molecule type" value="Genomic_DNA"/>
</dbReference>
<organism evidence="1 2">
    <name type="scientific">Staphylococcus phage vB_SscM-1</name>
    <dbReference type="NCBI Taxonomy" id="1868844"/>
    <lineage>
        <taxon>Viruses</taxon>
        <taxon>Duplodnaviria</taxon>
        <taxon>Heunggongvirae</taxon>
        <taxon>Uroviricota</taxon>
        <taxon>Caudoviricetes</taxon>
        <taxon>Herelleviridae</taxon>
        <taxon>Twortvirinae</taxon>
        <taxon>Sciuriunavirus</taxon>
        <taxon>Sciuriunavirus SscM1</taxon>
    </lineage>
</organism>
<protein>
    <submittedName>
        <fullName evidence="1">Uncharacterized protein</fullName>
    </submittedName>
</protein>
<reference evidence="2" key="1">
    <citation type="submission" date="2016-04" db="EMBL/GenBank/DDBJ databases">
        <authorList>
            <person name="Gasior T."/>
        </authorList>
    </citation>
    <scope>NUCLEOTIDE SEQUENCE [LARGE SCALE GENOMIC DNA]</scope>
</reference>